<dbReference type="EMBL" id="QRHW01000020">
    <property type="protein sequence ID" value="RHG06574.1"/>
    <property type="molecule type" value="Genomic_DNA"/>
</dbReference>
<dbReference type="Proteomes" id="UP000284095">
    <property type="component" value="Unassembled WGS sequence"/>
</dbReference>
<name>A0A174PP98_9FIRM</name>
<dbReference type="InterPro" id="IPR011006">
    <property type="entry name" value="CheY-like_superfamily"/>
</dbReference>
<dbReference type="InterPro" id="IPR046947">
    <property type="entry name" value="LytR-like"/>
</dbReference>
<dbReference type="InterPro" id="IPR007492">
    <property type="entry name" value="LytTR_DNA-bd_dom"/>
</dbReference>
<dbReference type="PANTHER" id="PTHR37299">
    <property type="entry name" value="TRANSCRIPTIONAL REGULATOR-RELATED"/>
    <property type="match status" value="1"/>
</dbReference>
<dbReference type="Proteomes" id="UP000284112">
    <property type="component" value="Unassembled WGS sequence"/>
</dbReference>
<evidence type="ECO:0000259" key="4">
    <source>
        <dbReference type="PROSITE" id="PS50110"/>
    </source>
</evidence>
<keyword evidence="10" id="KW-1185">Reference proteome</keyword>
<dbReference type="AlphaFoldDB" id="A0A174PP98"/>
<dbReference type="InterPro" id="IPR001789">
    <property type="entry name" value="Sig_transdc_resp-reg_receiver"/>
</dbReference>
<dbReference type="EMBL" id="CZAY01000010">
    <property type="protein sequence ID" value="CUP62842.1"/>
    <property type="molecule type" value="Genomic_DNA"/>
</dbReference>
<evidence type="ECO:0000256" key="3">
    <source>
        <dbReference type="PROSITE-ProRule" id="PRU00169"/>
    </source>
</evidence>
<feature type="modified residue" description="4-aspartylphosphate" evidence="3">
    <location>
        <position position="56"/>
    </location>
</feature>
<dbReference type="RefSeq" id="WP_055283004.1">
    <property type="nucleotide sequence ID" value="NZ_AP031429.1"/>
</dbReference>
<proteinExistence type="predicted"/>
<feature type="domain" description="Response regulatory" evidence="4">
    <location>
        <begin position="3"/>
        <end position="119"/>
    </location>
</feature>
<dbReference type="PANTHER" id="PTHR37299:SF1">
    <property type="entry name" value="STAGE 0 SPORULATION PROTEIN A HOMOLOG"/>
    <property type="match status" value="1"/>
</dbReference>
<evidence type="ECO:0000313" key="9">
    <source>
        <dbReference type="Proteomes" id="UP000095485"/>
    </source>
</evidence>
<evidence type="ECO:0000313" key="7">
    <source>
        <dbReference type="EMBL" id="RHG06574.1"/>
    </source>
</evidence>
<dbReference type="Pfam" id="PF04397">
    <property type="entry name" value="LytTR"/>
    <property type="match status" value="1"/>
</dbReference>
<dbReference type="PROSITE" id="PS50110">
    <property type="entry name" value="RESPONSE_REGULATORY"/>
    <property type="match status" value="1"/>
</dbReference>
<dbReference type="GO" id="GO:0000156">
    <property type="term" value="F:phosphorelay response regulator activity"/>
    <property type="evidence" value="ECO:0007669"/>
    <property type="project" value="InterPro"/>
</dbReference>
<dbReference type="Gene3D" id="3.40.50.2300">
    <property type="match status" value="1"/>
</dbReference>
<dbReference type="GeneID" id="96230568"/>
<dbReference type="Proteomes" id="UP000095485">
    <property type="component" value="Unassembled WGS sequence"/>
</dbReference>
<dbReference type="OrthoDB" id="1767672at2"/>
<organism evidence="6 9">
    <name type="scientific">Dorea longicatena</name>
    <dbReference type="NCBI Taxonomy" id="88431"/>
    <lineage>
        <taxon>Bacteria</taxon>
        <taxon>Bacillati</taxon>
        <taxon>Bacillota</taxon>
        <taxon>Clostridia</taxon>
        <taxon>Lachnospirales</taxon>
        <taxon>Lachnospiraceae</taxon>
        <taxon>Dorea</taxon>
    </lineage>
</organism>
<keyword evidence="7" id="KW-0238">DNA-binding</keyword>
<protein>
    <recommendedName>
        <fullName evidence="1">Stage 0 sporulation protein A homolog</fullName>
    </recommendedName>
</protein>
<reference evidence="6 9" key="1">
    <citation type="submission" date="2015-09" db="EMBL/GenBank/DDBJ databases">
        <authorList>
            <consortium name="Pathogen Informatics"/>
        </authorList>
    </citation>
    <scope>NUCLEOTIDE SEQUENCE [LARGE SCALE GENOMIC DNA]</scope>
    <source>
        <strain evidence="6 9">2789STDY5834914</strain>
    </source>
</reference>
<dbReference type="SUPFAM" id="SSF52172">
    <property type="entry name" value="CheY-like"/>
    <property type="match status" value="1"/>
</dbReference>
<feature type="domain" description="HTH LytTR-type" evidence="5">
    <location>
        <begin position="144"/>
        <end position="237"/>
    </location>
</feature>
<comment type="function">
    <text evidence="2">May play the central regulatory role in sporulation. It may be an element of the effector pathway responsible for the activation of sporulation genes in response to nutritional stress. Spo0A may act in concert with spo0H (a sigma factor) to control the expression of some genes that are critical to the sporulation process.</text>
</comment>
<evidence type="ECO:0000313" key="11">
    <source>
        <dbReference type="Proteomes" id="UP000284112"/>
    </source>
</evidence>
<dbReference type="GO" id="GO:0003677">
    <property type="term" value="F:DNA binding"/>
    <property type="evidence" value="ECO:0007669"/>
    <property type="project" value="UniProtKB-KW"/>
</dbReference>
<evidence type="ECO:0000256" key="2">
    <source>
        <dbReference type="ARBA" id="ARBA00024867"/>
    </source>
</evidence>
<keyword evidence="3" id="KW-0597">Phosphoprotein</keyword>
<accession>A0A174PP98</accession>
<evidence type="ECO:0000313" key="6">
    <source>
        <dbReference type="EMBL" id="CUP62842.1"/>
    </source>
</evidence>
<dbReference type="PROSITE" id="PS50930">
    <property type="entry name" value="HTH_LYTTR"/>
    <property type="match status" value="1"/>
</dbReference>
<dbReference type="EMBL" id="QRIC01000021">
    <property type="protein sequence ID" value="RHG25291.1"/>
    <property type="molecule type" value="Genomic_DNA"/>
</dbReference>
<gene>
    <name evidence="8" type="ORF">DW265_09655</name>
    <name evidence="7" type="ORF">DW641_11170</name>
    <name evidence="6" type="ORF">ERS852526_01591</name>
</gene>
<dbReference type="Gene3D" id="2.40.50.1020">
    <property type="entry name" value="LytTr DNA-binding domain"/>
    <property type="match status" value="1"/>
</dbReference>
<evidence type="ECO:0000256" key="1">
    <source>
        <dbReference type="ARBA" id="ARBA00018672"/>
    </source>
</evidence>
<dbReference type="SMART" id="SM00850">
    <property type="entry name" value="LytTR"/>
    <property type="match status" value="1"/>
</dbReference>
<dbReference type="CDD" id="cd00156">
    <property type="entry name" value="REC"/>
    <property type="match status" value="1"/>
</dbReference>
<sequence>MYKIAICDDNLFFIKQLRTMLKEKIRSDDQIEIYEYHSGEQLLMEMDHFFDVIFMDVVLPKRDGMSIAEELYRMNPLILLIYCSGTILPTTEAFQVQPYRYLLKQEMNQSWDRNIDDILHEMKLRNQKILKVTCEKEERWIHSDNLLYVMTEGKHSKITFYENEEKQRKIKTITVRENIREIEEKMDQETCYRVHRSVIVQFNYIVQIKNNIITMEDGQKIQISRMKAKKFHEKFSDYMGVKYRREK</sequence>
<reference evidence="10 11" key="2">
    <citation type="submission" date="2018-08" db="EMBL/GenBank/DDBJ databases">
        <title>A genome reference for cultivated species of the human gut microbiota.</title>
        <authorList>
            <person name="Zou Y."/>
            <person name="Xue W."/>
            <person name="Luo G."/>
        </authorList>
    </citation>
    <scope>NUCLEOTIDE SEQUENCE [LARGE SCALE GENOMIC DNA]</scope>
    <source>
        <strain evidence="8 10">AM22-22</strain>
        <strain evidence="7 11">AM23-13</strain>
    </source>
</reference>
<evidence type="ECO:0000313" key="8">
    <source>
        <dbReference type="EMBL" id="RHG25291.1"/>
    </source>
</evidence>
<evidence type="ECO:0000259" key="5">
    <source>
        <dbReference type="PROSITE" id="PS50930"/>
    </source>
</evidence>
<evidence type="ECO:0000313" key="10">
    <source>
        <dbReference type="Proteomes" id="UP000284095"/>
    </source>
</evidence>
<dbReference type="Pfam" id="PF00072">
    <property type="entry name" value="Response_reg"/>
    <property type="match status" value="1"/>
</dbReference>